<comment type="caution">
    <text evidence="1">The sequence shown here is derived from an EMBL/GenBank/DDBJ whole genome shotgun (WGS) entry which is preliminary data.</text>
</comment>
<proteinExistence type="predicted"/>
<protein>
    <submittedName>
        <fullName evidence="1">Uncharacterized protein</fullName>
    </submittedName>
</protein>
<name>A0A2W4XD22_9CYAN</name>
<dbReference type="AlphaFoldDB" id="A0A2W4XD22"/>
<organism evidence="1 2">
    <name type="scientific">Phormidesmis priestleyi</name>
    <dbReference type="NCBI Taxonomy" id="268141"/>
    <lineage>
        <taxon>Bacteria</taxon>
        <taxon>Bacillati</taxon>
        <taxon>Cyanobacteriota</taxon>
        <taxon>Cyanophyceae</taxon>
        <taxon>Leptolyngbyales</taxon>
        <taxon>Leptolyngbyaceae</taxon>
        <taxon>Phormidesmis</taxon>
    </lineage>
</organism>
<evidence type="ECO:0000313" key="1">
    <source>
        <dbReference type="EMBL" id="PZO54182.1"/>
    </source>
</evidence>
<accession>A0A2W4XD22</accession>
<sequence>MLNICNEAITRGVLINRQSKKDKEFHFQNWFQSRLEDQCIDFDEPGRNTYPDFRLVQHPLGYELKGLAFPGRVNDYDCNSQMPHGIYRGRHIFYVFGRYPANSETDQYSVHDLVICHGSLLNANDSYLHKNKSTRGMGSYGDILLRDRKMYVAPTPFGLLSGVERQITLILPASWIEPDATVAVGDIKRTESDRMMAGYTFDLTTNTLIANYVDNPTAGREHCFVAYRPINTAPGPQVTLR</sequence>
<dbReference type="EMBL" id="QBMP01000118">
    <property type="protein sequence ID" value="PZO54182.1"/>
    <property type="molecule type" value="Genomic_DNA"/>
</dbReference>
<evidence type="ECO:0000313" key="2">
    <source>
        <dbReference type="Proteomes" id="UP000249794"/>
    </source>
</evidence>
<gene>
    <name evidence="1" type="ORF">DCF15_12015</name>
</gene>
<reference evidence="2" key="1">
    <citation type="submission" date="2018-04" db="EMBL/GenBank/DDBJ databases">
        <authorList>
            <person name="Cornet L."/>
        </authorList>
    </citation>
    <scope>NUCLEOTIDE SEQUENCE [LARGE SCALE GENOMIC DNA]</scope>
</reference>
<reference evidence="1 2" key="2">
    <citation type="submission" date="2018-06" db="EMBL/GenBank/DDBJ databases">
        <title>Metagenomic assembly of (sub)arctic Cyanobacteria and their associated microbiome from non-axenic cultures.</title>
        <authorList>
            <person name="Baurain D."/>
        </authorList>
    </citation>
    <scope>NUCLEOTIDE SEQUENCE [LARGE SCALE GENOMIC DNA]</scope>
    <source>
        <strain evidence="1">ULC027bin1</strain>
    </source>
</reference>
<dbReference type="Proteomes" id="UP000249794">
    <property type="component" value="Unassembled WGS sequence"/>
</dbReference>